<protein>
    <submittedName>
        <fullName evidence="1">Uncharacterized protein</fullName>
    </submittedName>
</protein>
<name>A0AC61NMW9_9BACT</name>
<proteinExistence type="predicted"/>
<dbReference type="Proteomes" id="UP000826212">
    <property type="component" value="Chromosome"/>
</dbReference>
<reference evidence="1" key="1">
    <citation type="submission" date="2021-08" db="EMBL/GenBank/DDBJ databases">
        <title>Novel anaerobic bacterium isolated from sea squirt in East Sea, Republic of Korea.</title>
        <authorList>
            <person name="Nguyen T.H."/>
            <person name="Li Z."/>
            <person name="Lee Y.-J."/>
            <person name="Ko J."/>
            <person name="Kim S.-G."/>
        </authorList>
    </citation>
    <scope>NUCLEOTIDE SEQUENCE</scope>
    <source>
        <strain evidence="1">KCTC 25031</strain>
    </source>
</reference>
<evidence type="ECO:0000313" key="2">
    <source>
        <dbReference type="Proteomes" id="UP000826212"/>
    </source>
</evidence>
<sequence length="191" mass="22541">MQVSRITSSILYDDHKEIIPPIEESMTKSKEDILHWMACMKRSHRYVHSLVLRCAAPQNYPNIRLYWLLDHFLDDNPFYIEYFANSIGSIFLRCDNPSTLRSVSRIILRSPAPFIHREGVLDRCAMFCLNANYPYAIRCNSLEIFTIAVSTFSDLHHELDWIFEYMSRENIPSIIARLKRCKKISNQYKKS</sequence>
<gene>
    <name evidence="1" type="ORF">K4L44_16545</name>
</gene>
<organism evidence="1 2">
    <name type="scientific">Halosquirtibacter laminarini</name>
    <dbReference type="NCBI Taxonomy" id="3374600"/>
    <lineage>
        <taxon>Bacteria</taxon>
        <taxon>Pseudomonadati</taxon>
        <taxon>Bacteroidota</taxon>
        <taxon>Bacteroidia</taxon>
        <taxon>Marinilabiliales</taxon>
        <taxon>Prolixibacteraceae</taxon>
        <taxon>Halosquirtibacter</taxon>
    </lineage>
</organism>
<accession>A0AC61NMW9</accession>
<dbReference type="EMBL" id="CP081303">
    <property type="protein sequence ID" value="QZE14117.1"/>
    <property type="molecule type" value="Genomic_DNA"/>
</dbReference>
<keyword evidence="2" id="KW-1185">Reference proteome</keyword>
<evidence type="ECO:0000313" key="1">
    <source>
        <dbReference type="EMBL" id="QZE14117.1"/>
    </source>
</evidence>